<evidence type="ECO:0000313" key="2">
    <source>
        <dbReference type="Proteomes" id="UP001530377"/>
    </source>
</evidence>
<evidence type="ECO:0000313" key="1">
    <source>
        <dbReference type="EMBL" id="KAL3826408.1"/>
    </source>
</evidence>
<sequence>MACREGILKGKNRATEGVHVLHICANLNAAEKLQTGLTTCKSWEDIVQELLPGAFGEVAIGPFHNPILKMGIHAAKGLRSGIEANLHAVRAIWPLSAGWTKDGALGEEDDGNPSNDTTLLRRIHAEGVLDPRTDPNVAAEDATFTRYKPGTGFGSELFDARNGFNELNRYLMLWNVAHRWNRGSRFAFNRDWHWVRCLVRSEPGEPGLVIHSKEGITQGDYLAMSLYGVALMPLTSKMREAIPDALQPWYCDDAGMAGKALPNA</sequence>
<keyword evidence="2" id="KW-1185">Reference proteome</keyword>
<accession>A0ABD3SQC0</accession>
<comment type="caution">
    <text evidence="1">The sequence shown here is derived from an EMBL/GenBank/DDBJ whole genome shotgun (WGS) entry which is preliminary data.</text>
</comment>
<dbReference type="AlphaFoldDB" id="A0ABD3SQC0"/>
<protein>
    <submittedName>
        <fullName evidence="1">Uncharacterized protein</fullName>
    </submittedName>
</protein>
<gene>
    <name evidence="1" type="ORF">ACHAXA_008616</name>
</gene>
<reference evidence="1 2" key="1">
    <citation type="submission" date="2024-10" db="EMBL/GenBank/DDBJ databases">
        <title>Updated reference genomes for cyclostephanoid diatoms.</title>
        <authorList>
            <person name="Roberts W.R."/>
            <person name="Alverson A.J."/>
        </authorList>
    </citation>
    <scope>NUCLEOTIDE SEQUENCE [LARGE SCALE GENOMIC DNA]</scope>
    <source>
        <strain evidence="1 2">AJA228-03</strain>
    </source>
</reference>
<dbReference type="Proteomes" id="UP001530377">
    <property type="component" value="Unassembled WGS sequence"/>
</dbReference>
<dbReference type="EMBL" id="JALLPB020000022">
    <property type="protein sequence ID" value="KAL3826408.1"/>
    <property type="molecule type" value="Genomic_DNA"/>
</dbReference>
<name>A0ABD3SQC0_9STRA</name>
<organism evidence="1 2">
    <name type="scientific">Cyclostephanos tholiformis</name>
    <dbReference type="NCBI Taxonomy" id="382380"/>
    <lineage>
        <taxon>Eukaryota</taxon>
        <taxon>Sar</taxon>
        <taxon>Stramenopiles</taxon>
        <taxon>Ochrophyta</taxon>
        <taxon>Bacillariophyta</taxon>
        <taxon>Coscinodiscophyceae</taxon>
        <taxon>Thalassiosirophycidae</taxon>
        <taxon>Stephanodiscales</taxon>
        <taxon>Stephanodiscaceae</taxon>
        <taxon>Cyclostephanos</taxon>
    </lineage>
</organism>
<proteinExistence type="predicted"/>